<feature type="region of interest" description="Alpha C-terminal domain (alpha-CTD)" evidence="11">
    <location>
        <begin position="256"/>
        <end position="337"/>
    </location>
</feature>
<dbReference type="AlphaFoldDB" id="A0A377J4R1"/>
<feature type="region of interest" description="Alpha N-terminal domain (alpha-NTD)" evidence="11">
    <location>
        <begin position="1"/>
        <end position="254"/>
    </location>
</feature>
<gene>
    <name evidence="11 13" type="primary">rpoA</name>
    <name evidence="13" type="ORF">NCTC12410_01318</name>
</gene>
<dbReference type="GO" id="GO:0003677">
    <property type="term" value="F:DNA binding"/>
    <property type="evidence" value="ECO:0007669"/>
    <property type="project" value="UniProtKB-UniRule"/>
</dbReference>
<keyword evidence="5 11" id="KW-0808">Transferase</keyword>
<evidence type="ECO:0000256" key="4">
    <source>
        <dbReference type="ARBA" id="ARBA00022478"/>
    </source>
</evidence>
<comment type="domain">
    <text evidence="11">The N-terminal domain is essential for RNAP assembly and basal transcription, whereas the C-terminal domain is involved in interaction with transcriptional regulators and with upstream promoter elements.</text>
</comment>
<evidence type="ECO:0000256" key="3">
    <source>
        <dbReference type="ARBA" id="ARBA00015972"/>
    </source>
</evidence>
<dbReference type="GO" id="GO:0003899">
    <property type="term" value="F:DNA-directed RNA polymerase activity"/>
    <property type="evidence" value="ECO:0007669"/>
    <property type="project" value="UniProtKB-UniRule"/>
</dbReference>
<dbReference type="Gene3D" id="2.170.120.12">
    <property type="entry name" value="DNA-directed RNA polymerase, insert domain"/>
    <property type="match status" value="1"/>
</dbReference>
<dbReference type="NCBIfam" id="NF003517">
    <property type="entry name" value="PRK05182.2-3"/>
    <property type="match status" value="1"/>
</dbReference>
<dbReference type="GO" id="GO:0006351">
    <property type="term" value="P:DNA-templated transcription"/>
    <property type="evidence" value="ECO:0007669"/>
    <property type="project" value="UniProtKB-UniRule"/>
</dbReference>
<dbReference type="SMART" id="SM00662">
    <property type="entry name" value="RPOLD"/>
    <property type="match status" value="1"/>
</dbReference>
<dbReference type="SUPFAM" id="SSF47789">
    <property type="entry name" value="C-terminal domain of RNA polymerase alpha subunit"/>
    <property type="match status" value="1"/>
</dbReference>
<evidence type="ECO:0000256" key="9">
    <source>
        <dbReference type="ARBA" id="ARBA00033070"/>
    </source>
</evidence>
<comment type="catalytic activity">
    <reaction evidence="10 11">
        <text>RNA(n) + a ribonucleoside 5'-triphosphate = RNA(n+1) + diphosphate</text>
        <dbReference type="Rhea" id="RHEA:21248"/>
        <dbReference type="Rhea" id="RHEA-COMP:14527"/>
        <dbReference type="Rhea" id="RHEA-COMP:17342"/>
        <dbReference type="ChEBI" id="CHEBI:33019"/>
        <dbReference type="ChEBI" id="CHEBI:61557"/>
        <dbReference type="ChEBI" id="CHEBI:140395"/>
        <dbReference type="EC" id="2.7.7.6"/>
    </reaction>
</comment>
<comment type="function">
    <text evidence="11">DNA-dependent RNA polymerase catalyzes the transcription of DNA into RNA using the four ribonucleoside triphosphates as substrates.</text>
</comment>
<dbReference type="GO" id="GO:0000428">
    <property type="term" value="C:DNA-directed RNA polymerase complex"/>
    <property type="evidence" value="ECO:0007669"/>
    <property type="project" value="UniProtKB-KW"/>
</dbReference>
<dbReference type="GO" id="GO:0046983">
    <property type="term" value="F:protein dimerization activity"/>
    <property type="evidence" value="ECO:0007669"/>
    <property type="project" value="InterPro"/>
</dbReference>
<evidence type="ECO:0000256" key="7">
    <source>
        <dbReference type="ARBA" id="ARBA00023163"/>
    </source>
</evidence>
<evidence type="ECO:0000256" key="11">
    <source>
        <dbReference type="HAMAP-Rule" id="MF_00059"/>
    </source>
</evidence>
<evidence type="ECO:0000313" key="14">
    <source>
        <dbReference type="Proteomes" id="UP000254841"/>
    </source>
</evidence>
<dbReference type="Pfam" id="PF03118">
    <property type="entry name" value="RNA_pol_A_CTD"/>
    <property type="match status" value="1"/>
</dbReference>
<dbReference type="InterPro" id="IPR011262">
    <property type="entry name" value="DNA-dir_RNA_pol_insert"/>
</dbReference>
<dbReference type="InterPro" id="IPR036603">
    <property type="entry name" value="RBP11-like"/>
</dbReference>
<evidence type="ECO:0000256" key="5">
    <source>
        <dbReference type="ARBA" id="ARBA00022679"/>
    </source>
</evidence>
<dbReference type="InterPro" id="IPR036643">
    <property type="entry name" value="RNApol_insert_sf"/>
</dbReference>
<dbReference type="Gene3D" id="3.30.1360.10">
    <property type="entry name" value="RNA polymerase, RBP11-like subunit"/>
    <property type="match status" value="1"/>
</dbReference>
<feature type="domain" description="DNA-directed RNA polymerase RpoA/D/Rpb3-type" evidence="12">
    <location>
        <begin position="23"/>
        <end position="235"/>
    </location>
</feature>
<dbReference type="InterPro" id="IPR011260">
    <property type="entry name" value="RNAP_asu_C"/>
</dbReference>
<keyword evidence="6 11" id="KW-0548">Nucleotidyltransferase</keyword>
<evidence type="ECO:0000313" key="13">
    <source>
        <dbReference type="EMBL" id="STO97487.1"/>
    </source>
</evidence>
<organism evidence="13 14">
    <name type="scientific">Helicobacter canis</name>
    <dbReference type="NCBI Taxonomy" id="29419"/>
    <lineage>
        <taxon>Bacteria</taxon>
        <taxon>Pseudomonadati</taxon>
        <taxon>Campylobacterota</taxon>
        <taxon>Epsilonproteobacteria</taxon>
        <taxon>Campylobacterales</taxon>
        <taxon>Helicobacteraceae</taxon>
        <taxon>Helicobacter</taxon>
    </lineage>
</organism>
<dbReference type="SUPFAM" id="SSF55257">
    <property type="entry name" value="RBP11-like subunits of RNA polymerase"/>
    <property type="match status" value="1"/>
</dbReference>
<evidence type="ECO:0000256" key="2">
    <source>
        <dbReference type="ARBA" id="ARBA00012418"/>
    </source>
</evidence>
<dbReference type="Pfam" id="PF01000">
    <property type="entry name" value="RNA_pol_A_bac"/>
    <property type="match status" value="1"/>
</dbReference>
<dbReference type="EC" id="2.7.7.6" evidence="2 11"/>
<dbReference type="NCBIfam" id="TIGR02027">
    <property type="entry name" value="rpoA"/>
    <property type="match status" value="1"/>
</dbReference>
<dbReference type="HAMAP" id="MF_00059">
    <property type="entry name" value="RNApol_bact_RpoA"/>
    <property type="match status" value="1"/>
</dbReference>
<dbReference type="SUPFAM" id="SSF56553">
    <property type="entry name" value="Insert subdomain of RNA polymerase alpha subunit"/>
    <property type="match status" value="1"/>
</dbReference>
<dbReference type="GO" id="GO:0005737">
    <property type="term" value="C:cytoplasm"/>
    <property type="evidence" value="ECO:0007669"/>
    <property type="project" value="UniProtKB-ARBA"/>
</dbReference>
<dbReference type="EMBL" id="UGHV01000001">
    <property type="protein sequence ID" value="STO97487.1"/>
    <property type="molecule type" value="Genomic_DNA"/>
</dbReference>
<sequence>MDIFKTIPHIPNEIKIEDLGENRIRVSVWPFEPSYAITFAHPLRRLMLSCTPGYAPVMLHIDGVAHEFDSVRGIAEDVTPFIVNLKNIRFTNKGSDIKDTVRVNYEFTGPMELRGANLASDEIDVVNKDAYLATINEDAKFRFSLVIKRSIGLKPNDLVRKDKDFTGEIGLIPLDAYFTPVKSAVYRIEDVLVEDNPNFEKIVFEIETDGQVAPIDVFKNAIAMAQTQLNIFGQDVAVLNPDSNTPAEDIVDIKNLLVKIDTLNFSTRCFHCLDKIGIQYIGELVMMSENDLKNIKNLGKKSFDEIAEKLSSFGYPIGTSLSAEVLEAFNKKIGRSK</sequence>
<comment type="similarity">
    <text evidence="1 11">Belongs to the RNA polymerase alpha chain family.</text>
</comment>
<evidence type="ECO:0000256" key="1">
    <source>
        <dbReference type="ARBA" id="ARBA00007123"/>
    </source>
</evidence>
<proteinExistence type="inferred from homology"/>
<evidence type="ECO:0000256" key="6">
    <source>
        <dbReference type="ARBA" id="ARBA00022695"/>
    </source>
</evidence>
<evidence type="ECO:0000259" key="12">
    <source>
        <dbReference type="SMART" id="SM00662"/>
    </source>
</evidence>
<dbReference type="OrthoDB" id="9805706at2"/>
<dbReference type="RefSeq" id="WP_115011720.1">
    <property type="nucleotide sequence ID" value="NZ_UGHV01000001.1"/>
</dbReference>
<evidence type="ECO:0000256" key="8">
    <source>
        <dbReference type="ARBA" id="ARBA00032524"/>
    </source>
</evidence>
<dbReference type="Gene3D" id="1.10.150.20">
    <property type="entry name" value="5' to 3' exonuclease, C-terminal subdomain"/>
    <property type="match status" value="1"/>
</dbReference>
<keyword evidence="7 11" id="KW-0804">Transcription</keyword>
<keyword evidence="4 11" id="KW-0240">DNA-directed RNA polymerase</keyword>
<dbReference type="CDD" id="cd06928">
    <property type="entry name" value="RNAP_alpha_NTD"/>
    <property type="match status" value="1"/>
</dbReference>
<dbReference type="InterPro" id="IPR011773">
    <property type="entry name" value="DNA-dir_RpoA"/>
</dbReference>
<dbReference type="InterPro" id="IPR011263">
    <property type="entry name" value="DNA-dir_RNA_pol_RpoA/D/Rpb3"/>
</dbReference>
<protein>
    <recommendedName>
        <fullName evidence="3 11">DNA-directed RNA polymerase subunit alpha</fullName>
        <shortName evidence="11">RNAP subunit alpha</shortName>
        <ecNumber evidence="2 11">2.7.7.6</ecNumber>
    </recommendedName>
    <alternativeName>
        <fullName evidence="9 11">RNA polymerase subunit alpha</fullName>
    </alternativeName>
    <alternativeName>
        <fullName evidence="8 11">Transcriptase subunit alpha</fullName>
    </alternativeName>
</protein>
<evidence type="ECO:0000256" key="10">
    <source>
        <dbReference type="ARBA" id="ARBA00048552"/>
    </source>
</evidence>
<dbReference type="Proteomes" id="UP000254841">
    <property type="component" value="Unassembled WGS sequence"/>
</dbReference>
<accession>A0A377J4R1</accession>
<dbReference type="Pfam" id="PF01193">
    <property type="entry name" value="RNA_pol_L"/>
    <property type="match status" value="1"/>
</dbReference>
<reference evidence="13 14" key="1">
    <citation type="submission" date="2018-06" db="EMBL/GenBank/DDBJ databases">
        <authorList>
            <consortium name="Pathogen Informatics"/>
            <person name="Doyle S."/>
        </authorList>
    </citation>
    <scope>NUCLEOTIDE SEQUENCE [LARGE SCALE GENOMIC DNA]</scope>
    <source>
        <strain evidence="13 14">NCTC12410</strain>
    </source>
</reference>
<comment type="subunit">
    <text evidence="11">Homodimer. The RNAP catalytic core consists of 2 alpha, 1 beta, 1 beta' and 1 omega subunit. When a sigma factor is associated with the core the holoenzyme is formed, which can initiate transcription.</text>
</comment>
<name>A0A377J4R1_9HELI</name>